<reference evidence="3 4" key="1">
    <citation type="journal article" date="2024" name="Chem. Sci.">
        <title>Discovery of megapolipeptins by genome mining of a Burkholderiales bacteria collection.</title>
        <authorList>
            <person name="Paulo B.S."/>
            <person name="Recchia M.J.J."/>
            <person name="Lee S."/>
            <person name="Fergusson C.H."/>
            <person name="Romanowski S.B."/>
            <person name="Hernandez A."/>
            <person name="Krull N."/>
            <person name="Liu D.Y."/>
            <person name="Cavanagh H."/>
            <person name="Bos A."/>
            <person name="Gray C.A."/>
            <person name="Murphy B.T."/>
            <person name="Linington R.G."/>
            <person name="Eustaquio A.S."/>
        </authorList>
    </citation>
    <scope>NUCLEOTIDE SEQUENCE [LARGE SCALE GENOMIC DNA]</scope>
    <source>
        <strain evidence="3 4">RL21-008-BIB-A</strain>
    </source>
</reference>
<dbReference type="EMBL" id="JAQQFM010000006">
    <property type="protein sequence ID" value="MFL9925362.1"/>
    <property type="molecule type" value="Genomic_DNA"/>
</dbReference>
<dbReference type="InterPro" id="IPR032623">
    <property type="entry name" value="FecR_N"/>
</dbReference>
<organism evidence="3 4">
    <name type="scientific">Herbaspirillum lusitanum</name>
    <dbReference type="NCBI Taxonomy" id="213312"/>
    <lineage>
        <taxon>Bacteria</taxon>
        <taxon>Pseudomonadati</taxon>
        <taxon>Pseudomonadota</taxon>
        <taxon>Betaproteobacteria</taxon>
        <taxon>Burkholderiales</taxon>
        <taxon>Oxalobacteraceae</taxon>
        <taxon>Herbaspirillum</taxon>
    </lineage>
</organism>
<evidence type="ECO:0000313" key="3">
    <source>
        <dbReference type="EMBL" id="MFL9925362.1"/>
    </source>
</evidence>
<keyword evidence="4" id="KW-1185">Reference proteome</keyword>
<proteinExistence type="predicted"/>
<evidence type="ECO:0000313" key="4">
    <source>
        <dbReference type="Proteomes" id="UP001629246"/>
    </source>
</evidence>
<name>A0ABW9ABJ6_9BURK</name>
<dbReference type="Gene3D" id="2.60.120.1440">
    <property type="match status" value="1"/>
</dbReference>
<protein>
    <submittedName>
        <fullName evidence="3">FecR domain-containing protein</fullName>
    </submittedName>
</protein>
<dbReference type="PANTHER" id="PTHR30273">
    <property type="entry name" value="PERIPLASMIC SIGNAL SENSOR AND SIGMA FACTOR ACTIVATOR FECR-RELATED"/>
    <property type="match status" value="1"/>
</dbReference>
<dbReference type="Proteomes" id="UP001629246">
    <property type="component" value="Unassembled WGS sequence"/>
</dbReference>
<gene>
    <name evidence="3" type="ORF">PQR62_13880</name>
</gene>
<evidence type="ECO:0000259" key="1">
    <source>
        <dbReference type="Pfam" id="PF04773"/>
    </source>
</evidence>
<dbReference type="PIRSF" id="PIRSF018266">
    <property type="entry name" value="FecR"/>
    <property type="match status" value="1"/>
</dbReference>
<dbReference type="InterPro" id="IPR012373">
    <property type="entry name" value="Ferrdict_sens_TM"/>
</dbReference>
<sequence>MNFSATAPSVPIIEQQLVDEAIAWGVRLRLRVANAAELQAFQAWRNADPRHEAAWRRIEAMQHDMQQHVSTLPPQMAGQVLATSAQNAAQRKGRRTAIKLILTGTLVGTGIYAGRDSAWMQMVTADYSTGIGRRQTVQLNDGTELVLNTDTAINVRYEAGRRMIEVRRGEILVTTGRDELSPKLRPFMVDTSDGMMLAKGTKFMVRKDAAQTRLTVLEHAVELSSREASGTVLARAGDSYYMSRTAIWKADAADFDPVAWTEGLIAAREMRMDHFVAELSRYRPGLLRCDPAVAGLPVSGIFQLQDTDRTLEVLLATQAVAALYRTRYWVTIIPRQPV</sequence>
<evidence type="ECO:0000259" key="2">
    <source>
        <dbReference type="Pfam" id="PF16220"/>
    </source>
</evidence>
<dbReference type="Pfam" id="PF04773">
    <property type="entry name" value="FecR"/>
    <property type="match status" value="1"/>
</dbReference>
<feature type="domain" description="FecR protein" evidence="1">
    <location>
        <begin position="126"/>
        <end position="222"/>
    </location>
</feature>
<dbReference type="Pfam" id="PF16220">
    <property type="entry name" value="DUF4880"/>
    <property type="match status" value="1"/>
</dbReference>
<dbReference type="InterPro" id="IPR006860">
    <property type="entry name" value="FecR"/>
</dbReference>
<feature type="domain" description="FecR N-terminal" evidence="2">
    <location>
        <begin position="19"/>
        <end position="61"/>
    </location>
</feature>
<dbReference type="PANTHER" id="PTHR30273:SF2">
    <property type="entry name" value="PROTEIN FECR"/>
    <property type="match status" value="1"/>
</dbReference>
<dbReference type="RefSeq" id="WP_408158560.1">
    <property type="nucleotide sequence ID" value="NZ_JAQQFM010000006.1"/>
</dbReference>
<comment type="caution">
    <text evidence="3">The sequence shown here is derived from an EMBL/GenBank/DDBJ whole genome shotgun (WGS) entry which is preliminary data.</text>
</comment>
<accession>A0ABW9ABJ6</accession>